<keyword evidence="4" id="KW-0949">S-adenosyl-L-methionine</keyword>
<dbReference type="NCBIfam" id="TIGR00089">
    <property type="entry name" value="MiaB/RimO family radical SAM methylthiotransferase"/>
    <property type="match status" value="1"/>
</dbReference>
<dbReference type="InterPro" id="IPR005839">
    <property type="entry name" value="Methylthiotransferase"/>
</dbReference>
<dbReference type="Pfam" id="PF04055">
    <property type="entry name" value="Radical_SAM"/>
    <property type="match status" value="1"/>
</dbReference>
<evidence type="ECO:0000256" key="2">
    <source>
        <dbReference type="ARBA" id="ARBA00022485"/>
    </source>
</evidence>
<evidence type="ECO:0000259" key="9">
    <source>
        <dbReference type="PROSITE" id="PS51918"/>
    </source>
</evidence>
<keyword evidence="2" id="KW-0004">4Fe-4S</keyword>
<reference evidence="10 11" key="1">
    <citation type="submission" date="2020-08" db="EMBL/GenBank/DDBJ databases">
        <title>Genomic Encyclopedia of Type Strains, Phase IV (KMG-IV): sequencing the most valuable type-strain genomes for metagenomic binning, comparative biology and taxonomic classification.</title>
        <authorList>
            <person name="Goeker M."/>
        </authorList>
    </citation>
    <scope>NUCLEOTIDE SEQUENCE [LARGE SCALE GENOMIC DNA]</scope>
    <source>
        <strain evidence="10 11">DSM 29050</strain>
    </source>
</reference>
<dbReference type="NCBIfam" id="TIGR01579">
    <property type="entry name" value="MiaB-like-C"/>
    <property type="match status" value="1"/>
</dbReference>
<dbReference type="InterPro" id="IPR038135">
    <property type="entry name" value="Methylthiotransferase_N_sf"/>
</dbReference>
<feature type="domain" description="Radical SAM core" evidence="9">
    <location>
        <begin position="132"/>
        <end position="365"/>
    </location>
</feature>
<keyword evidence="5" id="KW-0479">Metal-binding</keyword>
<name>A0A840B326_9SPHN</name>
<dbReference type="AlphaFoldDB" id="A0A840B326"/>
<dbReference type="InterPro" id="IPR013848">
    <property type="entry name" value="Methylthiotransferase_N"/>
</dbReference>
<dbReference type="EC" id="2.8.4.5" evidence="10"/>
<dbReference type="Gene3D" id="3.80.30.20">
    <property type="entry name" value="tm_1862 like domain"/>
    <property type="match status" value="1"/>
</dbReference>
<dbReference type="PROSITE" id="PS51918">
    <property type="entry name" value="RADICAL_SAM"/>
    <property type="match status" value="1"/>
</dbReference>
<feature type="domain" description="MTTase N-terminal" evidence="8">
    <location>
        <begin position="6"/>
        <end position="107"/>
    </location>
</feature>
<dbReference type="GO" id="GO:0035598">
    <property type="term" value="F:tRNA (N(6)-L-threonylcarbamoyladenosine(37)-C(2))-methylthiotransferase activity"/>
    <property type="evidence" value="ECO:0007669"/>
    <property type="project" value="UniProtKB-EC"/>
</dbReference>
<sequence length="421" mass="45865">MNAPVKKPEVISMGCRLNLAESNALAEQLAGRDDIVIINSCAVTNESVRQTRQAIRQAHRRRPDASVWVTGCAAQVEPETFRAMPEVAGVFGNHEKQDATLLRDLMDRSDRPVIVSDIMTIAQTAPHLVTAYSGKTRAFVEVQNGCDHRCTFCIIPYGRGNSRSVPAGSVIEHIQKLVDTGFKEVVLTGVDVTSYGHDLPGSPNLGSLVERILKLVPDLARLRLSSIDGVEIDDRLFDLLTGEARVMPHVHLSLQAGDNMILKRMKRRHSRELAIDLVARLKAKRPEIAIGADIIAGFPTEDNAMFANSMDLVAQCGIVHGHIFPYSPKKGTPAARMPQLPHPVIKARAKALREAVAAEKSRWLEGLIGTIQNVAVENGGRGGHAENFAYLQLDKVMSEGSIVAARVLRSADGILQAEVVE</sequence>
<dbReference type="PROSITE" id="PS51449">
    <property type="entry name" value="MTTASE_N"/>
    <property type="match status" value="1"/>
</dbReference>
<dbReference type="GO" id="GO:0046872">
    <property type="term" value="F:metal ion binding"/>
    <property type="evidence" value="ECO:0007669"/>
    <property type="project" value="UniProtKB-KW"/>
</dbReference>
<evidence type="ECO:0000313" key="10">
    <source>
        <dbReference type="EMBL" id="MBB3942954.1"/>
    </source>
</evidence>
<keyword evidence="11" id="KW-1185">Reference proteome</keyword>
<dbReference type="PANTHER" id="PTHR11918:SF45">
    <property type="entry name" value="THREONYLCARBAMOYLADENOSINE TRNA METHYLTHIOTRANSFERASE"/>
    <property type="match status" value="1"/>
</dbReference>
<evidence type="ECO:0000256" key="6">
    <source>
        <dbReference type="ARBA" id="ARBA00023004"/>
    </source>
</evidence>
<dbReference type="SUPFAM" id="SSF102114">
    <property type="entry name" value="Radical SAM enzymes"/>
    <property type="match status" value="1"/>
</dbReference>
<organism evidence="10 11">
    <name type="scientific">Sphingorhabdus rigui</name>
    <dbReference type="NCBI Taxonomy" id="1282858"/>
    <lineage>
        <taxon>Bacteria</taxon>
        <taxon>Pseudomonadati</taxon>
        <taxon>Pseudomonadota</taxon>
        <taxon>Alphaproteobacteria</taxon>
        <taxon>Sphingomonadales</taxon>
        <taxon>Sphingomonadaceae</taxon>
        <taxon>Sphingorhabdus</taxon>
    </lineage>
</organism>
<comment type="caution">
    <text evidence="10">The sequence shown here is derived from an EMBL/GenBank/DDBJ whole genome shotgun (WGS) entry which is preliminary data.</text>
</comment>
<gene>
    <name evidence="10" type="ORF">GGR91_001176</name>
</gene>
<dbReference type="InterPro" id="IPR020612">
    <property type="entry name" value="Methylthiotransferase_CS"/>
</dbReference>
<evidence type="ECO:0000256" key="5">
    <source>
        <dbReference type="ARBA" id="ARBA00022723"/>
    </source>
</evidence>
<dbReference type="InterPro" id="IPR006638">
    <property type="entry name" value="Elp3/MiaA/NifB-like_rSAM"/>
</dbReference>
<evidence type="ECO:0000256" key="7">
    <source>
        <dbReference type="ARBA" id="ARBA00023014"/>
    </source>
</evidence>
<proteinExistence type="predicted"/>
<dbReference type="InterPro" id="IPR006467">
    <property type="entry name" value="MiaB-like_bact"/>
</dbReference>
<dbReference type="SFLD" id="SFLDG01082">
    <property type="entry name" value="B12-binding_domain_containing"/>
    <property type="match status" value="1"/>
</dbReference>
<dbReference type="Proteomes" id="UP000581447">
    <property type="component" value="Unassembled WGS sequence"/>
</dbReference>
<dbReference type="CDD" id="cd01335">
    <property type="entry name" value="Radical_SAM"/>
    <property type="match status" value="1"/>
</dbReference>
<comment type="cofactor">
    <cofactor evidence="1">
        <name>[4Fe-4S] cluster</name>
        <dbReference type="ChEBI" id="CHEBI:49883"/>
    </cofactor>
</comment>
<evidence type="ECO:0000256" key="4">
    <source>
        <dbReference type="ARBA" id="ARBA00022691"/>
    </source>
</evidence>
<accession>A0A840B326</accession>
<dbReference type="PANTHER" id="PTHR11918">
    <property type="entry name" value="RADICAL SAM PROTEINS"/>
    <property type="match status" value="1"/>
</dbReference>
<keyword evidence="3 10" id="KW-0808">Transferase</keyword>
<evidence type="ECO:0000259" key="8">
    <source>
        <dbReference type="PROSITE" id="PS51449"/>
    </source>
</evidence>
<dbReference type="Pfam" id="PF00919">
    <property type="entry name" value="UPF0004"/>
    <property type="match status" value="1"/>
</dbReference>
<evidence type="ECO:0000256" key="1">
    <source>
        <dbReference type="ARBA" id="ARBA00001966"/>
    </source>
</evidence>
<keyword evidence="7" id="KW-0411">Iron-sulfur</keyword>
<evidence type="ECO:0000256" key="3">
    <source>
        <dbReference type="ARBA" id="ARBA00022679"/>
    </source>
</evidence>
<dbReference type="RefSeq" id="WP_183940970.1">
    <property type="nucleotide sequence ID" value="NZ_BAABBG010000023.1"/>
</dbReference>
<dbReference type="PROSITE" id="PS01278">
    <property type="entry name" value="MTTASE_RADICAL"/>
    <property type="match status" value="1"/>
</dbReference>
<dbReference type="SMART" id="SM00729">
    <property type="entry name" value="Elp3"/>
    <property type="match status" value="1"/>
</dbReference>
<evidence type="ECO:0000313" key="11">
    <source>
        <dbReference type="Proteomes" id="UP000581447"/>
    </source>
</evidence>
<dbReference type="InterPro" id="IPR023404">
    <property type="entry name" value="rSAM_horseshoe"/>
</dbReference>
<dbReference type="Gene3D" id="3.40.50.12160">
    <property type="entry name" value="Methylthiotransferase, N-terminal domain"/>
    <property type="match status" value="1"/>
</dbReference>
<dbReference type="InterPro" id="IPR007197">
    <property type="entry name" value="rSAM"/>
</dbReference>
<dbReference type="InterPro" id="IPR058240">
    <property type="entry name" value="rSAM_sf"/>
</dbReference>
<protein>
    <submittedName>
        <fullName evidence="10">Threonylcarbamoyladenosine tRNA methylthiotransferase MtaB</fullName>
        <ecNumber evidence="10">2.8.4.5</ecNumber>
    </submittedName>
</protein>
<keyword evidence="6" id="KW-0408">Iron</keyword>
<dbReference type="SFLD" id="SFLDS00029">
    <property type="entry name" value="Radical_SAM"/>
    <property type="match status" value="1"/>
</dbReference>
<dbReference type="GO" id="GO:0051539">
    <property type="term" value="F:4 iron, 4 sulfur cluster binding"/>
    <property type="evidence" value="ECO:0007669"/>
    <property type="project" value="UniProtKB-KW"/>
</dbReference>
<dbReference type="EMBL" id="JACIEA010000001">
    <property type="protein sequence ID" value="MBB3942954.1"/>
    <property type="molecule type" value="Genomic_DNA"/>
</dbReference>